<accession>A0ABP8LYJ3</accession>
<evidence type="ECO:0000313" key="2">
    <source>
        <dbReference type="Proteomes" id="UP001500552"/>
    </source>
</evidence>
<dbReference type="EMBL" id="BAABHC010000027">
    <property type="protein sequence ID" value="GAA4439719.1"/>
    <property type="molecule type" value="Genomic_DNA"/>
</dbReference>
<organism evidence="1 2">
    <name type="scientific">Pontibacter saemangeumensis</name>
    <dbReference type="NCBI Taxonomy" id="1084525"/>
    <lineage>
        <taxon>Bacteria</taxon>
        <taxon>Pseudomonadati</taxon>
        <taxon>Bacteroidota</taxon>
        <taxon>Cytophagia</taxon>
        <taxon>Cytophagales</taxon>
        <taxon>Hymenobacteraceae</taxon>
        <taxon>Pontibacter</taxon>
    </lineage>
</organism>
<reference evidence="2" key="1">
    <citation type="journal article" date="2019" name="Int. J. Syst. Evol. Microbiol.">
        <title>The Global Catalogue of Microorganisms (GCM) 10K type strain sequencing project: providing services to taxonomists for standard genome sequencing and annotation.</title>
        <authorList>
            <consortium name="The Broad Institute Genomics Platform"/>
            <consortium name="The Broad Institute Genome Sequencing Center for Infectious Disease"/>
            <person name="Wu L."/>
            <person name="Ma J."/>
        </authorList>
    </citation>
    <scope>NUCLEOTIDE SEQUENCE [LARGE SCALE GENOMIC DNA]</scope>
    <source>
        <strain evidence="2">JCM 17926</strain>
    </source>
</reference>
<protein>
    <submittedName>
        <fullName evidence="1">Type VI secretion system baseplate subunit TssG</fullName>
    </submittedName>
</protein>
<keyword evidence="2" id="KW-1185">Reference proteome</keyword>
<evidence type="ECO:0000313" key="1">
    <source>
        <dbReference type="EMBL" id="GAA4439719.1"/>
    </source>
</evidence>
<proteinExistence type="predicted"/>
<dbReference type="Pfam" id="PF06996">
    <property type="entry name" value="T6SS_TssG"/>
    <property type="match status" value="1"/>
</dbReference>
<sequence>MSMLPDEDDVRAEVLAASWIENESVALDDIIVKPEGAFRRSFSQDVLEVEEIDTSPGRKVILKISREGLYDMLPEGIFHQAVQKNTISTEEATEESARYRKEEKAARNFFLPIEQEFYRQRIWLDSTELKYWQTNTQPENIKMLLRFWKINPKHFNQRQSLKMLSILPHLHSIVGDLQLTAHSLEVILDEKVQIGTIEGKTQVVEEDQLSCLGSVVLGADAVLGASWYDDEPSVQVFIGPVRGEELSSFLPGGKQTKLLSTLYGFFFPAEVDVETTVHAVAEEAEFWLTELEIPSRLGYSTVI</sequence>
<gene>
    <name evidence="1" type="ORF">GCM10023188_36230</name>
</gene>
<dbReference type="InterPro" id="IPR010732">
    <property type="entry name" value="T6SS_TssG-like"/>
</dbReference>
<dbReference type="Proteomes" id="UP001500552">
    <property type="component" value="Unassembled WGS sequence"/>
</dbReference>
<comment type="caution">
    <text evidence="1">The sequence shown here is derived from an EMBL/GenBank/DDBJ whole genome shotgun (WGS) entry which is preliminary data.</text>
</comment>
<name>A0ABP8LYJ3_9BACT</name>